<feature type="disulfide bond" description="Redox-active" evidence="6">
    <location>
        <begin position="270"/>
        <end position="273"/>
    </location>
</feature>
<dbReference type="SUPFAM" id="SSF64397">
    <property type="entry name" value="Hsp33 domain"/>
    <property type="match status" value="1"/>
</dbReference>
<name>A0A9D2Q704_9FIRM</name>
<evidence type="ECO:0000256" key="5">
    <source>
        <dbReference type="ARBA" id="ARBA00023284"/>
    </source>
</evidence>
<dbReference type="GO" id="GO:0005737">
    <property type="term" value="C:cytoplasm"/>
    <property type="evidence" value="ECO:0007669"/>
    <property type="project" value="UniProtKB-SubCell"/>
</dbReference>
<evidence type="ECO:0000313" key="8">
    <source>
        <dbReference type="Proteomes" id="UP000823918"/>
    </source>
</evidence>
<dbReference type="PIRSF" id="PIRSF005261">
    <property type="entry name" value="Heat_shock_Hsp33"/>
    <property type="match status" value="1"/>
</dbReference>
<dbReference type="GO" id="GO:0044183">
    <property type="term" value="F:protein folding chaperone"/>
    <property type="evidence" value="ECO:0007669"/>
    <property type="project" value="TreeGrafter"/>
</dbReference>
<comment type="caution">
    <text evidence="7">The sequence shown here is derived from an EMBL/GenBank/DDBJ whole genome shotgun (WGS) entry which is preliminary data.</text>
</comment>
<evidence type="ECO:0000256" key="1">
    <source>
        <dbReference type="ARBA" id="ARBA00022490"/>
    </source>
</evidence>
<dbReference type="Proteomes" id="UP000823918">
    <property type="component" value="Unassembled WGS sequence"/>
</dbReference>
<evidence type="ECO:0000256" key="2">
    <source>
        <dbReference type="ARBA" id="ARBA00022833"/>
    </source>
</evidence>
<dbReference type="InterPro" id="IPR016154">
    <property type="entry name" value="Heat_shock_Hsp33_C"/>
</dbReference>
<sequence>MGRLIRAISENGGVLFCAVDATDIVRKAEEYHKTSAVTTAALGRLLTAGAMMGAMLKHEDDSLTLRMKGDGPAGTVLVVANGAGHVKGYVANPVVELPLRPDGKLNVGAAVGHDGTLTVIKDMGLKEPYVGQIPLVSGEVAEDITQYYATSEQIPTVCALGVLVAPDLSVLCAGGYLLQLLPGATEQEITMLENNIAKMQSVTDMLSQGMTLEDMMDRAMEGFSPNVLDESVASYVCDCSEERIERALLSLGKQELESLAQEEKEAEVCCQFCDKVRRFDIQALLKKL</sequence>
<comment type="function">
    <text evidence="6">Redox regulated molecular chaperone. Protects both thermally unfolding and oxidatively damaged proteins from irreversible aggregation. Plays an important role in the bacterial defense system toward oxidative stress.</text>
</comment>
<gene>
    <name evidence="6 7" type="primary">hslO</name>
    <name evidence="7" type="ORF">H9698_09975</name>
</gene>
<keyword evidence="3 6" id="KW-1015">Disulfide bond</keyword>
<comment type="subcellular location">
    <subcellularLocation>
        <location evidence="6">Cytoplasm</location>
    </subcellularLocation>
</comment>
<reference evidence="7" key="2">
    <citation type="submission" date="2021-04" db="EMBL/GenBank/DDBJ databases">
        <authorList>
            <person name="Gilroy R."/>
        </authorList>
    </citation>
    <scope>NUCLEOTIDE SEQUENCE</scope>
    <source>
        <strain evidence="7">5933</strain>
    </source>
</reference>
<dbReference type="Gene3D" id="3.90.1280.10">
    <property type="entry name" value="HSP33 redox switch-like"/>
    <property type="match status" value="1"/>
</dbReference>
<keyword evidence="5 6" id="KW-0676">Redox-active center</keyword>
<keyword evidence="4 6" id="KW-0143">Chaperone</keyword>
<dbReference type="PANTHER" id="PTHR30111:SF1">
    <property type="entry name" value="33 KDA CHAPERONIN"/>
    <property type="match status" value="1"/>
</dbReference>
<feature type="disulfide bond" description="Redox-active" evidence="6">
    <location>
        <begin position="237"/>
        <end position="239"/>
    </location>
</feature>
<proteinExistence type="inferred from homology"/>
<dbReference type="SUPFAM" id="SSF118352">
    <property type="entry name" value="HSP33 redox switch-like"/>
    <property type="match status" value="1"/>
</dbReference>
<keyword evidence="1 6" id="KW-0963">Cytoplasm</keyword>
<dbReference type="CDD" id="cd00498">
    <property type="entry name" value="Hsp33"/>
    <property type="match status" value="1"/>
</dbReference>
<keyword evidence="2 6" id="KW-0862">Zinc</keyword>
<dbReference type="HAMAP" id="MF_00117">
    <property type="entry name" value="HslO"/>
    <property type="match status" value="1"/>
</dbReference>
<dbReference type="NCBIfam" id="NF001033">
    <property type="entry name" value="PRK00114.1"/>
    <property type="match status" value="1"/>
</dbReference>
<dbReference type="GO" id="GO:0051082">
    <property type="term" value="F:unfolded protein binding"/>
    <property type="evidence" value="ECO:0007669"/>
    <property type="project" value="UniProtKB-UniRule"/>
</dbReference>
<dbReference type="Pfam" id="PF01430">
    <property type="entry name" value="HSP33"/>
    <property type="match status" value="1"/>
</dbReference>
<evidence type="ECO:0000256" key="4">
    <source>
        <dbReference type="ARBA" id="ARBA00023186"/>
    </source>
</evidence>
<comment type="similarity">
    <text evidence="6">Belongs to the HSP33 family.</text>
</comment>
<evidence type="ECO:0000313" key="7">
    <source>
        <dbReference type="EMBL" id="HJC73103.1"/>
    </source>
</evidence>
<dbReference type="AlphaFoldDB" id="A0A9D2Q704"/>
<evidence type="ECO:0000256" key="6">
    <source>
        <dbReference type="HAMAP-Rule" id="MF_00117"/>
    </source>
</evidence>
<dbReference type="InterPro" id="IPR016153">
    <property type="entry name" value="Heat_shock_Hsp33_N"/>
</dbReference>
<comment type="PTM">
    <text evidence="6">Under oxidizing conditions two disulfide bonds are formed involving the reactive cysteines. Under reducing conditions zinc is bound to the reactive cysteines and the protein is inactive.</text>
</comment>
<organism evidence="7 8">
    <name type="scientific">Candidatus Ruthenibacterium merdavium</name>
    <dbReference type="NCBI Taxonomy" id="2838752"/>
    <lineage>
        <taxon>Bacteria</taxon>
        <taxon>Bacillati</taxon>
        <taxon>Bacillota</taxon>
        <taxon>Clostridia</taxon>
        <taxon>Eubacteriales</taxon>
        <taxon>Oscillospiraceae</taxon>
        <taxon>Ruthenibacterium</taxon>
    </lineage>
</organism>
<accession>A0A9D2Q704</accession>
<evidence type="ECO:0000256" key="3">
    <source>
        <dbReference type="ARBA" id="ARBA00023157"/>
    </source>
</evidence>
<dbReference type="PANTHER" id="PTHR30111">
    <property type="entry name" value="33 KDA CHAPERONIN"/>
    <property type="match status" value="1"/>
</dbReference>
<reference evidence="7" key="1">
    <citation type="journal article" date="2021" name="PeerJ">
        <title>Extensive microbial diversity within the chicken gut microbiome revealed by metagenomics and culture.</title>
        <authorList>
            <person name="Gilroy R."/>
            <person name="Ravi A."/>
            <person name="Getino M."/>
            <person name="Pursley I."/>
            <person name="Horton D.L."/>
            <person name="Alikhan N.F."/>
            <person name="Baker D."/>
            <person name="Gharbi K."/>
            <person name="Hall N."/>
            <person name="Watson M."/>
            <person name="Adriaenssens E.M."/>
            <person name="Foster-Nyarko E."/>
            <person name="Jarju S."/>
            <person name="Secka A."/>
            <person name="Antonio M."/>
            <person name="Oren A."/>
            <person name="Chaudhuri R.R."/>
            <person name="La Ragione R."/>
            <person name="Hildebrand F."/>
            <person name="Pallen M.J."/>
        </authorList>
    </citation>
    <scope>NUCLEOTIDE SEQUENCE</scope>
    <source>
        <strain evidence="7">5933</strain>
    </source>
</reference>
<protein>
    <recommendedName>
        <fullName evidence="6">33 kDa chaperonin</fullName>
    </recommendedName>
    <alternativeName>
        <fullName evidence="6">Heat shock protein 33 homolog</fullName>
        <shortName evidence="6">HSP33</shortName>
    </alternativeName>
</protein>
<dbReference type="Gene3D" id="3.55.30.10">
    <property type="entry name" value="Hsp33 domain"/>
    <property type="match status" value="1"/>
</dbReference>
<dbReference type="EMBL" id="DWWA01000051">
    <property type="protein sequence ID" value="HJC73103.1"/>
    <property type="molecule type" value="Genomic_DNA"/>
</dbReference>
<dbReference type="GO" id="GO:0042026">
    <property type="term" value="P:protein refolding"/>
    <property type="evidence" value="ECO:0007669"/>
    <property type="project" value="TreeGrafter"/>
</dbReference>
<dbReference type="InterPro" id="IPR000397">
    <property type="entry name" value="Heat_shock_Hsp33"/>
</dbReference>